<accession>U4TPE7</accession>
<dbReference type="InterPro" id="IPR013783">
    <property type="entry name" value="Ig-like_fold"/>
</dbReference>
<proteinExistence type="predicted"/>
<protein>
    <recommendedName>
        <fullName evidence="3">Ig-like domain-containing protein</fullName>
    </recommendedName>
</protein>
<organism evidence="1 2">
    <name type="scientific">Schleiferilactobacillus shenzhenensis LY-73</name>
    <dbReference type="NCBI Taxonomy" id="1231336"/>
    <lineage>
        <taxon>Bacteria</taxon>
        <taxon>Bacillati</taxon>
        <taxon>Bacillota</taxon>
        <taxon>Bacilli</taxon>
        <taxon>Lactobacillales</taxon>
        <taxon>Lactobacillaceae</taxon>
        <taxon>Schleiferilactobacillus</taxon>
    </lineage>
</organism>
<dbReference type="AlphaFoldDB" id="U4TPE7"/>
<dbReference type="Proteomes" id="UP000030647">
    <property type="component" value="Unassembled WGS sequence"/>
</dbReference>
<reference evidence="2" key="1">
    <citation type="journal article" date="2013" name="Genome Announc.">
        <title>Whole-Genome Sequencing of Lactobacillus shenzhenensis Strain LY-73T.</title>
        <authorList>
            <person name="Lin Z."/>
            <person name="Liu Z."/>
            <person name="Yang R."/>
            <person name="Zou Y."/>
            <person name="Wan D."/>
            <person name="Chen J."/>
            <person name="Guo M."/>
            <person name="Zhao J."/>
            <person name="Fang C."/>
            <person name="Yang R."/>
            <person name="Liu F."/>
        </authorList>
    </citation>
    <scope>NUCLEOTIDE SEQUENCE [LARGE SCALE GENOMIC DNA]</scope>
    <source>
        <strain evidence="2">LY-73</strain>
    </source>
</reference>
<gene>
    <name evidence="1" type="ORF">L248_1201</name>
</gene>
<keyword evidence="2" id="KW-1185">Reference proteome</keyword>
<dbReference type="Gene3D" id="2.60.40.10">
    <property type="entry name" value="Immunoglobulins"/>
    <property type="match status" value="1"/>
</dbReference>
<dbReference type="HOGENOM" id="CLU_372476_0_0_9"/>
<evidence type="ECO:0000313" key="2">
    <source>
        <dbReference type="Proteomes" id="UP000030647"/>
    </source>
</evidence>
<evidence type="ECO:0008006" key="3">
    <source>
        <dbReference type="Google" id="ProtNLM"/>
    </source>
</evidence>
<sequence length="746" mass="80867">MKDTSAAALLSATTNAASFGPSSSASAARAKNASTVSSDTALQDGTVPTAPKLTTQPSLSNFYIEASGYALYGGVGSFKVFAYKGNSGDQLYGFYIILPAQLTADLADVQKATQDYLALLQANMTDGQHTYTISSLTAYQLHNTSTATGDRQVFYFRPNDGAKKNVPVEASWDALNMPVKVKEEGAISPSLRGSVSFNANTVPEIPQYGVLFAGTGDYSFVNQNSYYTITPDKIGLTADELPDKNIAGIALTDIRRVLNLTGATVVDTYNLVDADTGAVIMSKTKSGDSGDYYSRVGLVDTLTSWDPSLHTTYWQRSMTIDSGSLTDTHVEWVPSDWHSDTNNPTIAGKTYTIKVSKIKTSLKLKQLFVDPGGEWQWTDSVDSLIGPDGTKLATADVQESDNVDTNKPGIYSVSISYKDTQGNISSAKTLVVVETIFGGIVFRDNNLDGIFRWPLIEPGVDGTKTPIHFQLFKKNAAGSWQVEPNLNGNTLEYEDTPQWQSMQDLAGGDGSRYQFATTSSGTFRVGISKDDLDSLHLALTILGKGTNPWYNSQFDESTVVTDKTGTYYLTPKDYVVPASGGNTATERKEFYYINAGVYSSEINQISLTPPTLQFGKHPIPSVQTTYQSQNTVDQLSYTDNRDMTHLPFTISVQASQFVDQTASTHSVGLQGAYFTFQQLGNNMPSFRVDTGGDMVKLFNISGSTSQPTNIMLQPTQLTVPPLSQTTAIESGHQYRATLTWTLSDGV</sequence>
<dbReference type="EMBL" id="KI271583">
    <property type="protein sequence ID" value="ERL66109.1"/>
    <property type="molecule type" value="Genomic_DNA"/>
</dbReference>
<name>U4TPE7_9LACO</name>
<evidence type="ECO:0000313" key="1">
    <source>
        <dbReference type="EMBL" id="ERL66109.1"/>
    </source>
</evidence>
<dbReference type="STRING" id="1231336.L248_1201"/>